<dbReference type="InterPro" id="IPR049912">
    <property type="entry name" value="CRESS_DNA_REP"/>
</dbReference>
<dbReference type="Proteomes" id="UP000823749">
    <property type="component" value="Chromosome 10"/>
</dbReference>
<dbReference type="Pfam" id="PF00799">
    <property type="entry name" value="Gemini_AL1"/>
    <property type="match status" value="1"/>
</dbReference>
<dbReference type="GO" id="GO:0006260">
    <property type="term" value="P:DNA replication"/>
    <property type="evidence" value="ECO:0007669"/>
    <property type="project" value="UniProtKB-KW"/>
</dbReference>
<dbReference type="GO" id="GO:0005198">
    <property type="term" value="F:structural molecule activity"/>
    <property type="evidence" value="ECO:0007669"/>
    <property type="project" value="InterPro"/>
</dbReference>
<dbReference type="PRINTS" id="PR00228">
    <property type="entry name" value="GEMCOATCLVL1"/>
</dbReference>
<name>A0AAV6ILI4_9ERIC</name>
<keyword evidence="10" id="KW-0190">Covalent protein-DNA linkage</keyword>
<keyword evidence="4" id="KW-0235">DNA replication</keyword>
<evidence type="ECO:0000256" key="10">
    <source>
        <dbReference type="ARBA" id="ARBA00023124"/>
    </source>
</evidence>
<evidence type="ECO:0000256" key="5">
    <source>
        <dbReference type="ARBA" id="ARBA00022722"/>
    </source>
</evidence>
<evidence type="ECO:0000256" key="9">
    <source>
        <dbReference type="ARBA" id="ARBA00022801"/>
    </source>
</evidence>
<dbReference type="GO" id="GO:0000166">
    <property type="term" value="F:nucleotide binding"/>
    <property type="evidence" value="ECO:0007669"/>
    <property type="project" value="UniProtKB-KW"/>
</dbReference>
<keyword evidence="7" id="KW-0547">Nucleotide-binding</keyword>
<dbReference type="EMBL" id="JACTNZ010000010">
    <property type="protein sequence ID" value="KAG5527879.1"/>
    <property type="molecule type" value="Genomic_DNA"/>
</dbReference>
<evidence type="ECO:0000259" key="12">
    <source>
        <dbReference type="Pfam" id="PF00799"/>
    </source>
</evidence>
<dbReference type="PRINTS" id="PR00227">
    <property type="entry name" value="GEMCOATAL1"/>
</dbReference>
<evidence type="ECO:0000256" key="8">
    <source>
        <dbReference type="ARBA" id="ARBA00022759"/>
    </source>
</evidence>
<keyword evidence="8" id="KW-0255">Endonuclease</keyword>
<gene>
    <name evidence="14" type="ORF">RHGRI_028718</name>
</gene>
<dbReference type="GO" id="GO:0046872">
    <property type="term" value="F:metal ion binding"/>
    <property type="evidence" value="ECO:0007669"/>
    <property type="project" value="UniProtKB-KW"/>
</dbReference>
<accession>A0AAV6ILI4</accession>
<proteinExistence type="inferred from homology"/>
<keyword evidence="3" id="KW-0548">Nucleotidyltransferase</keyword>
<dbReference type="GO" id="GO:0016779">
    <property type="term" value="F:nucleotidyltransferase activity"/>
    <property type="evidence" value="ECO:0007669"/>
    <property type="project" value="UniProtKB-KW"/>
</dbReference>
<evidence type="ECO:0000313" key="15">
    <source>
        <dbReference type="Proteomes" id="UP000823749"/>
    </source>
</evidence>
<feature type="domain" description="Geminivirus AL1 replication-associated protein central" evidence="13">
    <location>
        <begin position="97"/>
        <end position="197"/>
    </location>
</feature>
<evidence type="ECO:0000256" key="6">
    <source>
        <dbReference type="ARBA" id="ARBA00022723"/>
    </source>
</evidence>
<evidence type="ECO:0000256" key="4">
    <source>
        <dbReference type="ARBA" id="ARBA00022705"/>
    </source>
</evidence>
<comment type="caution">
    <text evidence="14">The sequence shown here is derived from an EMBL/GenBank/DDBJ whole genome shotgun (WGS) entry which is preliminary data.</text>
</comment>
<reference evidence="14" key="1">
    <citation type="submission" date="2020-08" db="EMBL/GenBank/DDBJ databases">
        <title>Plant Genome Project.</title>
        <authorList>
            <person name="Zhang R.-G."/>
        </authorList>
    </citation>
    <scope>NUCLEOTIDE SEQUENCE</scope>
    <source>
        <strain evidence="14">WSP0</strain>
        <tissue evidence="14">Leaf</tissue>
    </source>
</reference>
<dbReference type="InterPro" id="IPR022692">
    <property type="entry name" value="Gemini_AL1_REP_central"/>
</dbReference>
<evidence type="ECO:0000256" key="1">
    <source>
        <dbReference type="ARBA" id="ARBA00006240"/>
    </source>
</evidence>
<dbReference type="SUPFAM" id="SSF55464">
    <property type="entry name" value="Origin of replication-binding domain, RBD-like"/>
    <property type="match status" value="1"/>
</dbReference>
<evidence type="ECO:0000256" key="2">
    <source>
        <dbReference type="ARBA" id="ARBA00022679"/>
    </source>
</evidence>
<evidence type="ECO:0000256" key="11">
    <source>
        <dbReference type="ARBA" id="ARBA00023125"/>
    </source>
</evidence>
<dbReference type="Gene3D" id="3.40.1310.20">
    <property type="match status" value="1"/>
</dbReference>
<keyword evidence="2" id="KW-0808">Transferase</keyword>
<dbReference type="InterPro" id="IPR001191">
    <property type="entry name" value="Gemini_AL1_REP"/>
</dbReference>
<dbReference type="Pfam" id="PF08283">
    <property type="entry name" value="Gemini_AL1_M"/>
    <property type="match status" value="1"/>
</dbReference>
<protein>
    <submittedName>
        <fullName evidence="14">Uncharacterized protein</fullName>
    </submittedName>
</protein>
<comment type="similarity">
    <text evidence="1">Belongs to the geminiviridae Rep protein family.</text>
</comment>
<dbReference type="AlphaFoldDB" id="A0AAV6ILI4"/>
<evidence type="ECO:0000256" key="7">
    <source>
        <dbReference type="ARBA" id="ARBA00022741"/>
    </source>
</evidence>
<sequence>MQLFGGGTISRTEARPEETTWLVEEIIPNKTHHDQAETLVAAPLQTVNRRFFDLTSAIGSEQYHGNYQAACDAAAVNDYIAKEGVFVEHGEFTGRKRKSSADEVYREAISQDNTESALEVIRQGAPRDYVINFDKLKTNLNRIYKKPPTPYTNPFPQFKNVPAILTEWAIDNIRDPCGATTRPKSIIIEGPTRTCKTC</sequence>
<keyword evidence="9" id="KW-0378">Hydrolase</keyword>
<dbReference type="InterPro" id="IPR001301">
    <property type="entry name" value="Gemini_AL1_CLV"/>
</dbReference>
<keyword evidence="11" id="KW-0238">DNA-binding</keyword>
<evidence type="ECO:0000259" key="13">
    <source>
        <dbReference type="Pfam" id="PF08283"/>
    </source>
</evidence>
<feature type="domain" description="CRESS-DNA virus Rep endonuclease" evidence="12">
    <location>
        <begin position="33"/>
        <end position="93"/>
    </location>
</feature>
<dbReference type="GO" id="GO:0016888">
    <property type="term" value="F:DNA endonuclease activity, producing 5'-phosphomonoesters"/>
    <property type="evidence" value="ECO:0007669"/>
    <property type="project" value="InterPro"/>
</dbReference>
<organism evidence="14 15">
    <name type="scientific">Rhododendron griersonianum</name>
    <dbReference type="NCBI Taxonomy" id="479676"/>
    <lineage>
        <taxon>Eukaryota</taxon>
        <taxon>Viridiplantae</taxon>
        <taxon>Streptophyta</taxon>
        <taxon>Embryophyta</taxon>
        <taxon>Tracheophyta</taxon>
        <taxon>Spermatophyta</taxon>
        <taxon>Magnoliopsida</taxon>
        <taxon>eudicotyledons</taxon>
        <taxon>Gunneridae</taxon>
        <taxon>Pentapetalae</taxon>
        <taxon>asterids</taxon>
        <taxon>Ericales</taxon>
        <taxon>Ericaceae</taxon>
        <taxon>Ericoideae</taxon>
        <taxon>Rhodoreae</taxon>
        <taxon>Rhododendron</taxon>
    </lineage>
</organism>
<keyword evidence="15" id="KW-1185">Reference proteome</keyword>
<dbReference type="GO" id="GO:0003677">
    <property type="term" value="F:DNA binding"/>
    <property type="evidence" value="ECO:0007669"/>
    <property type="project" value="UniProtKB-KW"/>
</dbReference>
<keyword evidence="6" id="KW-0479">Metal-binding</keyword>
<keyword evidence="5" id="KW-0540">Nuclease</keyword>
<evidence type="ECO:0000256" key="3">
    <source>
        <dbReference type="ARBA" id="ARBA00022695"/>
    </source>
</evidence>
<evidence type="ECO:0000313" key="14">
    <source>
        <dbReference type="EMBL" id="KAG5527879.1"/>
    </source>
</evidence>